<name>A0A654KIA6_TAYEM</name>
<feature type="signal peptide" evidence="1">
    <location>
        <begin position="1"/>
        <end position="20"/>
    </location>
</feature>
<evidence type="ECO:0000313" key="2">
    <source>
        <dbReference type="EMBL" id="ADU92193.1"/>
    </source>
</evidence>
<accession>A0A654KIA6</accession>
<dbReference type="AlphaFoldDB" id="A0A654KIA6"/>
<dbReference type="KEGG" id="teq:TEQUI_1273"/>
<evidence type="ECO:0000256" key="1">
    <source>
        <dbReference type="SAM" id="SignalP"/>
    </source>
</evidence>
<reference evidence="2 3" key="1">
    <citation type="journal article" date="2011" name="J. Bacteriol.">
        <title>Genome sequence of Taylorella equigenitalis MCE9, the causative agent of contagious equine metritis.</title>
        <authorList>
            <person name="Hebert L."/>
            <person name="Moumen B."/>
            <person name="Duquesne F."/>
            <person name="Breuil M.F."/>
            <person name="Laugier C."/>
            <person name="Batto J.M."/>
            <person name="Renault P."/>
            <person name="Petry S."/>
        </authorList>
    </citation>
    <scope>NUCLEOTIDE SEQUENCE [LARGE SCALE GENOMIC DNA]</scope>
    <source>
        <strain evidence="2 3">MCE9</strain>
    </source>
</reference>
<evidence type="ECO:0008006" key="4">
    <source>
        <dbReference type="Google" id="ProtNLM"/>
    </source>
</evidence>
<organism evidence="2 3">
    <name type="scientific">Taylorella equigenitalis (strain MCE9)</name>
    <dbReference type="NCBI Taxonomy" id="937774"/>
    <lineage>
        <taxon>Bacteria</taxon>
        <taxon>Pseudomonadati</taxon>
        <taxon>Pseudomonadota</taxon>
        <taxon>Betaproteobacteria</taxon>
        <taxon>Burkholderiales</taxon>
        <taxon>Alcaligenaceae</taxon>
        <taxon>Taylorella</taxon>
    </lineage>
</organism>
<keyword evidence="1" id="KW-0732">Signal</keyword>
<sequence>MFRKLSFIALFMCLSACAMKDERPAVPKDVPPPNHLYGQ</sequence>
<proteinExistence type="predicted"/>
<protein>
    <recommendedName>
        <fullName evidence="4">Lipoprotein</fullName>
    </recommendedName>
</protein>
<dbReference type="EMBL" id="CP002456">
    <property type="protein sequence ID" value="ADU92193.1"/>
    <property type="molecule type" value="Genomic_DNA"/>
</dbReference>
<feature type="chain" id="PRO_5024871738" description="Lipoprotein" evidence="1">
    <location>
        <begin position="21"/>
        <end position="39"/>
    </location>
</feature>
<evidence type="ECO:0000313" key="3">
    <source>
        <dbReference type="Proteomes" id="UP000007472"/>
    </source>
</evidence>
<dbReference type="Proteomes" id="UP000007472">
    <property type="component" value="Chromosome"/>
</dbReference>
<gene>
    <name evidence="2" type="ordered locus">TEQUI_1273</name>
</gene>